<dbReference type="PANTHER" id="PTHR35690">
    <property type="entry name" value="OS01G0363500 PROTEIN"/>
    <property type="match status" value="1"/>
</dbReference>
<dbReference type="Proteomes" id="UP000660262">
    <property type="component" value="Unassembled WGS sequence"/>
</dbReference>
<dbReference type="PANTHER" id="PTHR35690:SF1">
    <property type="entry name" value="OS01G0363500 PROTEIN"/>
    <property type="match status" value="1"/>
</dbReference>
<sequence>MSALRVRVRAPLSRGAHRRAGIHRAGGAGAGGACGTSLSTPRFSRSRVSAASSSPSSSSQAQASTSATTSSSSSSSSRLLAPTLDDIKITRVDANEDVDASSVIPTSGRAIVVFLTQFGDFDSWELAQRLVDEIPALDQANIPVVAVGIGTQKAAADFARRTNFPADRLYADETGACYSKLGFRPGLARGPKSFVLGPISIDDMPNVSGMTKLLVMCAGIGSPYTLREVFRGYLGDKTAAQTFNDNSNVDLSWKALFNLVGKDYQRPFELATLRLNNMTEILQNWEALAPADDQLLVQRGGSLVIDDGEVIYRHDDPGILGYADASRLARIAKAPRASDGKFDPLPSAEDALKVVHDTAQSRAPPKLAFESLVALEKQRRLNAVPRPTKDDVKGLYRLTYTSGNGKLKDALSLSRTGGGGYFPIPAVQSFDPANERIRNGVYLGPLALFFDGPYVWREKKAMLEFTFDRVSIAFNGSTVYTKEIDGGDWDAVKSAEESVSSGEGAIAKRKKAKVGSQPFFTFFLADDKCVAARGRGGGLAVWRRISDEPVSASSGEYESVPLDK</sequence>
<evidence type="ECO:0000313" key="3">
    <source>
        <dbReference type="Proteomes" id="UP000660262"/>
    </source>
</evidence>
<dbReference type="Pfam" id="PF13911">
    <property type="entry name" value="AhpC-TSA_2"/>
    <property type="match status" value="1"/>
</dbReference>
<feature type="compositionally biased region" description="Low complexity" evidence="1">
    <location>
        <begin position="46"/>
        <end position="78"/>
    </location>
</feature>
<proteinExistence type="predicted"/>
<organism evidence="2 3">
    <name type="scientific">Pycnococcus provasolii</name>
    <dbReference type="NCBI Taxonomy" id="41880"/>
    <lineage>
        <taxon>Eukaryota</taxon>
        <taxon>Viridiplantae</taxon>
        <taxon>Chlorophyta</taxon>
        <taxon>Pseudoscourfieldiophyceae</taxon>
        <taxon>Pseudoscourfieldiales</taxon>
        <taxon>Pycnococcaceae</taxon>
        <taxon>Pycnococcus</taxon>
    </lineage>
</organism>
<gene>
    <name evidence="2" type="ORF">PPROV_000530000</name>
</gene>
<dbReference type="AlphaFoldDB" id="A0A830HIF9"/>
<dbReference type="InterPro" id="IPR032801">
    <property type="entry name" value="PXL2A/B/C"/>
</dbReference>
<comment type="caution">
    <text evidence="2">The sequence shown here is derived from an EMBL/GenBank/DDBJ whole genome shotgun (WGS) entry which is preliminary data.</text>
</comment>
<feature type="region of interest" description="Disordered" evidence="1">
    <location>
        <begin position="1"/>
        <end position="78"/>
    </location>
</feature>
<protein>
    <recommendedName>
        <fullName evidence="4">Thioredoxin domain-containing protein</fullName>
    </recommendedName>
</protein>
<evidence type="ECO:0000313" key="2">
    <source>
        <dbReference type="EMBL" id="GHP06555.1"/>
    </source>
</evidence>
<keyword evidence="3" id="KW-1185">Reference proteome</keyword>
<accession>A0A830HIF9</accession>
<name>A0A830HIF9_9CHLO</name>
<evidence type="ECO:0008006" key="4">
    <source>
        <dbReference type="Google" id="ProtNLM"/>
    </source>
</evidence>
<dbReference type="EMBL" id="BNJQ01000013">
    <property type="protein sequence ID" value="GHP06555.1"/>
    <property type="molecule type" value="Genomic_DNA"/>
</dbReference>
<feature type="compositionally biased region" description="Gly residues" evidence="1">
    <location>
        <begin position="24"/>
        <end position="34"/>
    </location>
</feature>
<evidence type="ECO:0000256" key="1">
    <source>
        <dbReference type="SAM" id="MobiDB-lite"/>
    </source>
</evidence>
<dbReference type="OrthoDB" id="40334at2759"/>
<reference evidence="2" key="1">
    <citation type="submission" date="2020-10" db="EMBL/GenBank/DDBJ databases">
        <title>Unveiling of a novel bifunctional photoreceptor, Dualchrome1, isolated from a cosmopolitan green alga.</title>
        <authorList>
            <person name="Suzuki S."/>
            <person name="Kawachi M."/>
        </authorList>
    </citation>
    <scope>NUCLEOTIDE SEQUENCE</scope>
    <source>
        <strain evidence="2">NIES 2893</strain>
    </source>
</reference>